<sequence length="143" mass="16227">MAQEDINSLEVQETKLKGLYEVYKDISAKIDEELKVNDAAQEEFDKEQNITLQTQDEISAARAIIKQKRQQWLDAVKEKQEEEKEKKKFSKSSQDDGRPHRSNHGGHTGTSYADSECYNNSFSSSFSSNTTINQIAATSNKAF</sequence>
<reference evidence="2 3" key="1">
    <citation type="journal article" date="2011" name="Science">
        <title>The ecoresponsive genome of Daphnia pulex.</title>
        <authorList>
            <person name="Colbourne J.K."/>
            <person name="Pfrender M.E."/>
            <person name="Gilbert D."/>
            <person name="Thomas W.K."/>
            <person name="Tucker A."/>
            <person name="Oakley T.H."/>
            <person name="Tokishita S."/>
            <person name="Aerts A."/>
            <person name="Arnold G.J."/>
            <person name="Basu M.K."/>
            <person name="Bauer D.J."/>
            <person name="Caceres C.E."/>
            <person name="Carmel L."/>
            <person name="Casola C."/>
            <person name="Choi J.H."/>
            <person name="Detter J.C."/>
            <person name="Dong Q."/>
            <person name="Dusheyko S."/>
            <person name="Eads B.D."/>
            <person name="Frohlich T."/>
            <person name="Geiler-Samerotte K.A."/>
            <person name="Gerlach D."/>
            <person name="Hatcher P."/>
            <person name="Jogdeo S."/>
            <person name="Krijgsveld J."/>
            <person name="Kriventseva E.V."/>
            <person name="Kultz D."/>
            <person name="Laforsch C."/>
            <person name="Lindquist E."/>
            <person name="Lopez J."/>
            <person name="Manak J.R."/>
            <person name="Muller J."/>
            <person name="Pangilinan J."/>
            <person name="Patwardhan R.P."/>
            <person name="Pitluck S."/>
            <person name="Pritham E.J."/>
            <person name="Rechtsteiner A."/>
            <person name="Rho M."/>
            <person name="Rogozin I.B."/>
            <person name="Sakarya O."/>
            <person name="Salamov A."/>
            <person name="Schaack S."/>
            <person name="Shapiro H."/>
            <person name="Shiga Y."/>
            <person name="Skalitzky C."/>
            <person name="Smith Z."/>
            <person name="Souvorov A."/>
            <person name="Sung W."/>
            <person name="Tang Z."/>
            <person name="Tsuchiya D."/>
            <person name="Tu H."/>
            <person name="Vos H."/>
            <person name="Wang M."/>
            <person name="Wolf Y.I."/>
            <person name="Yamagata H."/>
            <person name="Yamada T."/>
            <person name="Ye Y."/>
            <person name="Shaw J.R."/>
            <person name="Andrews J."/>
            <person name="Crease T.J."/>
            <person name="Tang H."/>
            <person name="Lucas S.M."/>
            <person name="Robertson H.M."/>
            <person name="Bork P."/>
            <person name="Koonin E.V."/>
            <person name="Zdobnov E.M."/>
            <person name="Grigoriev I.V."/>
            <person name="Lynch M."/>
            <person name="Boore J.L."/>
        </authorList>
    </citation>
    <scope>NUCLEOTIDE SEQUENCE [LARGE SCALE GENOMIC DNA]</scope>
</reference>
<dbReference type="AlphaFoldDB" id="E9HUD8"/>
<dbReference type="HOGENOM" id="CLU_1808154_0_0_1"/>
<feature type="compositionally biased region" description="Basic and acidic residues" evidence="1">
    <location>
        <begin position="75"/>
        <end position="86"/>
    </location>
</feature>
<dbReference type="Proteomes" id="UP000000305">
    <property type="component" value="Unassembled WGS sequence"/>
</dbReference>
<protein>
    <submittedName>
        <fullName evidence="2">Uncharacterized protein</fullName>
    </submittedName>
</protein>
<evidence type="ECO:0000256" key="1">
    <source>
        <dbReference type="SAM" id="MobiDB-lite"/>
    </source>
</evidence>
<gene>
    <name evidence="2" type="ORF">DAPPUDRAFT_266034</name>
</gene>
<dbReference type="PhylomeDB" id="E9HUD8"/>
<organism evidence="2 3">
    <name type="scientific">Daphnia pulex</name>
    <name type="common">Water flea</name>
    <dbReference type="NCBI Taxonomy" id="6669"/>
    <lineage>
        <taxon>Eukaryota</taxon>
        <taxon>Metazoa</taxon>
        <taxon>Ecdysozoa</taxon>
        <taxon>Arthropoda</taxon>
        <taxon>Crustacea</taxon>
        <taxon>Branchiopoda</taxon>
        <taxon>Diplostraca</taxon>
        <taxon>Cladocera</taxon>
        <taxon>Anomopoda</taxon>
        <taxon>Daphniidae</taxon>
        <taxon>Daphnia</taxon>
    </lineage>
</organism>
<evidence type="ECO:0000313" key="3">
    <source>
        <dbReference type="Proteomes" id="UP000000305"/>
    </source>
</evidence>
<name>E9HUD8_DAPPU</name>
<dbReference type="KEGG" id="dpx:DAPPUDRAFT_266034"/>
<dbReference type="PANTHER" id="PTHR22954">
    <property type="entry name" value="RETROVIRAL PROTEASE-RELATED"/>
    <property type="match status" value="1"/>
</dbReference>
<proteinExistence type="predicted"/>
<keyword evidence="3" id="KW-1185">Reference proteome</keyword>
<dbReference type="EMBL" id="GL732806">
    <property type="protein sequence ID" value="EFX64645.1"/>
    <property type="molecule type" value="Genomic_DNA"/>
</dbReference>
<accession>E9HUD8</accession>
<dbReference type="InParanoid" id="E9HUD8"/>
<dbReference type="PANTHER" id="PTHR22954:SF3">
    <property type="entry name" value="PROTEIN CBG08539"/>
    <property type="match status" value="1"/>
</dbReference>
<evidence type="ECO:0000313" key="2">
    <source>
        <dbReference type="EMBL" id="EFX64645.1"/>
    </source>
</evidence>
<feature type="region of interest" description="Disordered" evidence="1">
    <location>
        <begin position="72"/>
        <end position="114"/>
    </location>
</feature>